<keyword evidence="4" id="KW-0812">Transmembrane</keyword>
<keyword evidence="4" id="KW-1133">Transmembrane helix</keyword>
<dbReference type="InterPro" id="IPR004090">
    <property type="entry name" value="Chemotax_Me-accpt_rcpt"/>
</dbReference>
<accession>A0ABV8MI42</accession>
<keyword evidence="8" id="KW-1185">Reference proteome</keyword>
<dbReference type="PROSITE" id="PS50111">
    <property type="entry name" value="CHEMOTAXIS_TRANSDUC_2"/>
    <property type="match status" value="1"/>
</dbReference>
<evidence type="ECO:0000256" key="3">
    <source>
        <dbReference type="PROSITE-ProRule" id="PRU00284"/>
    </source>
</evidence>
<evidence type="ECO:0000256" key="4">
    <source>
        <dbReference type="SAM" id="Phobius"/>
    </source>
</evidence>
<feature type="transmembrane region" description="Helical" evidence="4">
    <location>
        <begin position="22"/>
        <end position="43"/>
    </location>
</feature>
<feature type="domain" description="HAMP" evidence="6">
    <location>
        <begin position="225"/>
        <end position="278"/>
    </location>
</feature>
<gene>
    <name evidence="7" type="ORF">ACFOW7_00445</name>
</gene>
<evidence type="ECO:0000313" key="8">
    <source>
        <dbReference type="Proteomes" id="UP001595791"/>
    </source>
</evidence>
<dbReference type="Gene3D" id="6.10.340.10">
    <property type="match status" value="1"/>
</dbReference>
<evidence type="ECO:0000259" key="6">
    <source>
        <dbReference type="PROSITE" id="PS50885"/>
    </source>
</evidence>
<comment type="caution">
    <text evidence="7">The sequence shown here is derived from an EMBL/GenBank/DDBJ whole genome shotgun (WGS) entry which is preliminary data.</text>
</comment>
<dbReference type="PANTHER" id="PTHR32089">
    <property type="entry name" value="METHYL-ACCEPTING CHEMOTAXIS PROTEIN MCPB"/>
    <property type="match status" value="1"/>
</dbReference>
<evidence type="ECO:0000259" key="5">
    <source>
        <dbReference type="PROSITE" id="PS50111"/>
    </source>
</evidence>
<dbReference type="Pfam" id="PF00015">
    <property type="entry name" value="MCPsignal"/>
    <property type="match status" value="1"/>
</dbReference>
<dbReference type="PROSITE" id="PS50885">
    <property type="entry name" value="HAMP"/>
    <property type="match status" value="1"/>
</dbReference>
<dbReference type="EMBL" id="JBHSBU010000001">
    <property type="protein sequence ID" value="MFC4157813.1"/>
    <property type="molecule type" value="Genomic_DNA"/>
</dbReference>
<keyword evidence="1 3" id="KW-0807">Transducer</keyword>
<name>A0ABV8MI42_9NEIS</name>
<feature type="transmembrane region" description="Helical" evidence="4">
    <location>
        <begin position="205"/>
        <end position="228"/>
    </location>
</feature>
<dbReference type="RefSeq" id="WP_378159846.1">
    <property type="nucleotide sequence ID" value="NZ_JBHSBU010000001.1"/>
</dbReference>
<dbReference type="PANTHER" id="PTHR32089:SF112">
    <property type="entry name" value="LYSOZYME-LIKE PROTEIN-RELATED"/>
    <property type="match status" value="1"/>
</dbReference>
<dbReference type="SMART" id="SM00283">
    <property type="entry name" value="MA"/>
    <property type="match status" value="1"/>
</dbReference>
<dbReference type="Proteomes" id="UP001595791">
    <property type="component" value="Unassembled WGS sequence"/>
</dbReference>
<comment type="similarity">
    <text evidence="2">Belongs to the methyl-accepting chemotaxis (MCP) protein family.</text>
</comment>
<evidence type="ECO:0000256" key="2">
    <source>
        <dbReference type="ARBA" id="ARBA00029447"/>
    </source>
</evidence>
<dbReference type="SUPFAM" id="SSF58104">
    <property type="entry name" value="Methyl-accepting chemotaxis protein (MCP) signaling domain"/>
    <property type="match status" value="1"/>
</dbReference>
<keyword evidence="4" id="KW-0472">Membrane</keyword>
<dbReference type="InterPro" id="IPR004089">
    <property type="entry name" value="MCPsignal_dom"/>
</dbReference>
<protein>
    <submittedName>
        <fullName evidence="7">Methyl-accepting chemotaxis protein</fullName>
    </submittedName>
</protein>
<dbReference type="Pfam" id="PF00672">
    <property type="entry name" value="HAMP"/>
    <property type="match status" value="1"/>
</dbReference>
<proteinExistence type="inferred from homology"/>
<evidence type="ECO:0000256" key="1">
    <source>
        <dbReference type="ARBA" id="ARBA00023224"/>
    </source>
</evidence>
<reference evidence="8" key="1">
    <citation type="journal article" date="2019" name="Int. J. Syst. Evol. Microbiol.">
        <title>The Global Catalogue of Microorganisms (GCM) 10K type strain sequencing project: providing services to taxonomists for standard genome sequencing and annotation.</title>
        <authorList>
            <consortium name="The Broad Institute Genomics Platform"/>
            <consortium name="The Broad Institute Genome Sequencing Center for Infectious Disease"/>
            <person name="Wu L."/>
            <person name="Ma J."/>
        </authorList>
    </citation>
    <scope>NUCLEOTIDE SEQUENCE [LARGE SCALE GENOMIC DNA]</scope>
    <source>
        <strain evidence="8">LMG 29894</strain>
    </source>
</reference>
<dbReference type="CDD" id="cd06225">
    <property type="entry name" value="HAMP"/>
    <property type="match status" value="1"/>
</dbReference>
<feature type="domain" description="Methyl-accepting transducer" evidence="5">
    <location>
        <begin position="283"/>
        <end position="519"/>
    </location>
</feature>
<dbReference type="InterPro" id="IPR003660">
    <property type="entry name" value="HAMP_dom"/>
</dbReference>
<evidence type="ECO:0000313" key="7">
    <source>
        <dbReference type="EMBL" id="MFC4157813.1"/>
    </source>
</evidence>
<organism evidence="7 8">
    <name type="scientific">Chitinimonas lacunae</name>
    <dbReference type="NCBI Taxonomy" id="1963018"/>
    <lineage>
        <taxon>Bacteria</taxon>
        <taxon>Pseudomonadati</taxon>
        <taxon>Pseudomonadota</taxon>
        <taxon>Betaproteobacteria</taxon>
        <taxon>Neisseriales</taxon>
        <taxon>Chitinibacteraceae</taxon>
        <taxon>Chitinimonas</taxon>
    </lineage>
</organism>
<dbReference type="PRINTS" id="PR00260">
    <property type="entry name" value="CHEMTRNSDUCR"/>
</dbReference>
<sequence length="555" mass="59574">MTAHLKEAPVLDLRSWSLKTKLMAMFLVANLITGLLYTGYVYWLKSKAIVAAIDGRLYGAAFAAPELVGEGYIQRANAAESISDTEYSRIGTKLYDYGNKVGLSYLYILTSHQGRIVYLADAFSAEEKKAGRYSKHFTSYEDASGGLKRAVATRSTTVDEYVDKYGHFRSVFVPMKTSQGLEYMIGADISIAHVEAELRGTLFEALGVGLFGFLVGMLISYLLAGLVVRLVQNISSTLAHITRDKDLTQLVPAGSGDELGRMAHDLNQLLQALRQALAEAHQTAVGNSALAGEFVSLSGAVAGNIVDAADGLDGMTRQVQEIGDVAGRSAERAGGLKRDIAAVEGKLSEARAQIEAMTTQIEAGAQANREFTTAFRGMADNVREITSILQTIAAISEQTNLLALNAAIEAARAGEMGRGFAVVADEVRKLAGQTQETLGRTNAFVERILSTIDGTNRQVEAQARQIEVLVQASGTVDAAIDSTAVLMRQTSSVVADTAGDAQSVRQAVESIRHALHELNDTMRVNRHKIEAMGEDASRLGDTSLRLATTLAAFRT</sequence>
<dbReference type="Gene3D" id="1.10.287.950">
    <property type="entry name" value="Methyl-accepting chemotaxis protein"/>
    <property type="match status" value="1"/>
</dbReference>
<dbReference type="SMART" id="SM00304">
    <property type="entry name" value="HAMP"/>
    <property type="match status" value="1"/>
</dbReference>